<comment type="caution">
    <text evidence="1">The sequence shown here is derived from an EMBL/GenBank/DDBJ whole genome shotgun (WGS) entry which is preliminary data.</text>
</comment>
<organism evidence="1 2">
    <name type="scientific">Leishmania enriettii</name>
    <dbReference type="NCBI Taxonomy" id="5663"/>
    <lineage>
        <taxon>Eukaryota</taxon>
        <taxon>Discoba</taxon>
        <taxon>Euglenozoa</taxon>
        <taxon>Kinetoplastea</taxon>
        <taxon>Metakinetoplastina</taxon>
        <taxon>Trypanosomatida</taxon>
        <taxon>Trypanosomatidae</taxon>
        <taxon>Leishmaniinae</taxon>
        <taxon>Leishmania</taxon>
    </lineage>
</organism>
<keyword evidence="2" id="KW-1185">Reference proteome</keyword>
<dbReference type="KEGG" id="lenr:94170430"/>
<dbReference type="AlphaFoldDB" id="A0A836GGK7"/>
<gene>
    <name evidence="1" type="ORF">CUR178_03184</name>
</gene>
<reference evidence="1 2" key="1">
    <citation type="submission" date="2021-02" db="EMBL/GenBank/DDBJ databases">
        <title>Leishmania (Mundinia) enrietti genome sequencing and assembly.</title>
        <authorList>
            <person name="Almutairi H."/>
            <person name="Gatherer D."/>
        </authorList>
    </citation>
    <scope>NUCLEOTIDE SEQUENCE [LARGE SCALE GENOMIC DNA]</scope>
    <source>
        <strain evidence="1">CUR178</strain>
    </source>
</reference>
<protein>
    <submittedName>
        <fullName evidence="1">Uncharacterized protein</fullName>
    </submittedName>
</protein>
<dbReference type="Proteomes" id="UP000674179">
    <property type="component" value="Chromosome 30"/>
</dbReference>
<dbReference type="RefSeq" id="XP_067691023.1">
    <property type="nucleotide sequence ID" value="XM_067834920.1"/>
</dbReference>
<dbReference type="EMBL" id="JAFHKP010000030">
    <property type="protein sequence ID" value="KAG5473264.1"/>
    <property type="molecule type" value="Genomic_DNA"/>
</dbReference>
<sequence length="109" mass="11622">MLPPTHVYSTVIHNSTAREVTVMVTYSNMINSTSERHSITVAAGGKGVAESRTYVENGVTFAIVITEVNINGCNTTLTAPFPGVDSPTNDYPIKILEDSGEVHLRGGEA</sequence>
<dbReference type="GeneID" id="94170430"/>
<dbReference type="OrthoDB" id="258422at2759"/>
<evidence type="ECO:0000313" key="2">
    <source>
        <dbReference type="Proteomes" id="UP000674179"/>
    </source>
</evidence>
<name>A0A836GGK7_LEIEN</name>
<proteinExistence type="predicted"/>
<evidence type="ECO:0000313" key="1">
    <source>
        <dbReference type="EMBL" id="KAG5473264.1"/>
    </source>
</evidence>
<accession>A0A836GGK7</accession>